<dbReference type="AlphaFoldDB" id="A0A0F9M5G1"/>
<gene>
    <name evidence="1" type="ORF">LCGC14_1425990</name>
</gene>
<comment type="caution">
    <text evidence="1">The sequence shown here is derived from an EMBL/GenBank/DDBJ whole genome shotgun (WGS) entry which is preliminary data.</text>
</comment>
<dbReference type="EMBL" id="LAZR01009560">
    <property type="protein sequence ID" value="KKM71880.1"/>
    <property type="molecule type" value="Genomic_DNA"/>
</dbReference>
<protein>
    <submittedName>
        <fullName evidence="1">Uncharacterized protein</fullName>
    </submittedName>
</protein>
<reference evidence="1" key="1">
    <citation type="journal article" date="2015" name="Nature">
        <title>Complex archaea that bridge the gap between prokaryotes and eukaryotes.</title>
        <authorList>
            <person name="Spang A."/>
            <person name="Saw J.H."/>
            <person name="Jorgensen S.L."/>
            <person name="Zaremba-Niedzwiedzka K."/>
            <person name="Martijn J."/>
            <person name="Lind A.E."/>
            <person name="van Eijk R."/>
            <person name="Schleper C."/>
            <person name="Guy L."/>
            <person name="Ettema T.J."/>
        </authorList>
    </citation>
    <scope>NUCLEOTIDE SEQUENCE</scope>
</reference>
<name>A0A0F9M5G1_9ZZZZ</name>
<proteinExistence type="predicted"/>
<evidence type="ECO:0000313" key="1">
    <source>
        <dbReference type="EMBL" id="KKM71880.1"/>
    </source>
</evidence>
<organism evidence="1">
    <name type="scientific">marine sediment metagenome</name>
    <dbReference type="NCBI Taxonomy" id="412755"/>
    <lineage>
        <taxon>unclassified sequences</taxon>
        <taxon>metagenomes</taxon>
        <taxon>ecological metagenomes</taxon>
    </lineage>
</organism>
<sequence length="74" mass="8617">MTWNITWNIITVAIVGNMLPPWTVIMETPTLAVRNKYIVIAVVVIKKSQKKILDTDRTICYSMRRVIRVIKNMI</sequence>
<accession>A0A0F9M5G1</accession>